<evidence type="ECO:0000313" key="3">
    <source>
        <dbReference type="Proteomes" id="UP000182471"/>
    </source>
</evidence>
<gene>
    <name evidence="2" type="ORF">SAMN02910429_01572</name>
</gene>
<reference evidence="3" key="1">
    <citation type="submission" date="2016-10" db="EMBL/GenBank/DDBJ databases">
        <authorList>
            <person name="Varghese N."/>
            <person name="Submissions S."/>
        </authorList>
    </citation>
    <scope>NUCLEOTIDE SEQUENCE [LARGE SCALE GENOMIC DNA]</scope>
    <source>
        <strain evidence="3">S1b</strain>
    </source>
</reference>
<keyword evidence="1" id="KW-0812">Transmembrane</keyword>
<proteinExistence type="predicted"/>
<evidence type="ECO:0008006" key="4">
    <source>
        <dbReference type="Google" id="ProtNLM"/>
    </source>
</evidence>
<evidence type="ECO:0000256" key="1">
    <source>
        <dbReference type="SAM" id="Phobius"/>
    </source>
</evidence>
<name>A0A1H9TCS5_9FIRM</name>
<feature type="transmembrane region" description="Helical" evidence="1">
    <location>
        <begin position="361"/>
        <end position="380"/>
    </location>
</feature>
<evidence type="ECO:0000313" key="2">
    <source>
        <dbReference type="EMBL" id="SER94589.1"/>
    </source>
</evidence>
<keyword evidence="1" id="KW-0472">Membrane</keyword>
<dbReference type="RefSeq" id="WP_074730721.1">
    <property type="nucleotide sequence ID" value="NZ_FOGW01000015.1"/>
</dbReference>
<keyword evidence="1" id="KW-1133">Transmembrane helix</keyword>
<accession>A0A1H9TCS5</accession>
<organism evidence="2 3">
    <name type="scientific">Lachnobacterium bovis</name>
    <dbReference type="NCBI Taxonomy" id="140626"/>
    <lineage>
        <taxon>Bacteria</taxon>
        <taxon>Bacillati</taxon>
        <taxon>Bacillota</taxon>
        <taxon>Clostridia</taxon>
        <taxon>Lachnospirales</taxon>
        <taxon>Lachnospiraceae</taxon>
        <taxon>Lachnobacterium</taxon>
    </lineage>
</organism>
<protein>
    <recommendedName>
        <fullName evidence="4">Cohesin domain-containing protein</fullName>
    </recommendedName>
</protein>
<dbReference type="AlphaFoldDB" id="A0A1H9TCS5"/>
<sequence length="444" mass="51659">MKNIRKKLFIMAIFLSIVSVPEGKIDAETLSINVLKERINKGDIFEMSFIVFDGDSSRIEVNYDKDVIEFKGKNTSVIEKKDGQLVLDVENEKQKGSKGIIVDFKAKTRGVTTVKACAFDSKDKNGNETTINAVAKVIDVKNTDEINKDEIYNAEIDKDDTLENLEYEDKDILFYGNDSYEINSEIPQKIIPNDFITTTVKIDNKEYPALVNYKYDMKLLYLKKQIFDLSNSKKQKDTSSLFIYDEKQKEIYPFLQLYTDNECIIPTFLEKADIPKKYFEREIVIKNQKIKVLVSNYDEFCLVYCYNDSGSRGWYKYNISEGKFMNYVKSLSAERFYESKIGKEAINIVEKGASKIKMNNYNYLILAACLIILLNILLKYKANRKMKKRLIIVNLFSIDEDFVEESPSYEYSKKDLQNVKDKDEFERESQRLLDNSDLEFIDGK</sequence>
<keyword evidence="3" id="KW-1185">Reference proteome</keyword>
<dbReference type="Proteomes" id="UP000182471">
    <property type="component" value="Unassembled WGS sequence"/>
</dbReference>
<dbReference type="EMBL" id="FOGW01000015">
    <property type="protein sequence ID" value="SER94589.1"/>
    <property type="molecule type" value="Genomic_DNA"/>
</dbReference>